<dbReference type="InterPro" id="IPR018900">
    <property type="entry name" value="Curli_CsgE"/>
</dbReference>
<dbReference type="Proteomes" id="UP001273350">
    <property type="component" value="Unassembled WGS sequence"/>
</dbReference>
<dbReference type="Pfam" id="PF10627">
    <property type="entry name" value="CsgE"/>
    <property type="match status" value="1"/>
</dbReference>
<protein>
    <recommendedName>
        <fullName evidence="2">Curli production assembly/transport component CsgE</fullName>
    </recommendedName>
</protein>
<evidence type="ECO:0000313" key="5">
    <source>
        <dbReference type="Proteomes" id="UP001273350"/>
    </source>
</evidence>
<keyword evidence="3" id="KW-0732">Signal</keyword>
<proteinExistence type="predicted"/>
<evidence type="ECO:0000313" key="4">
    <source>
        <dbReference type="EMBL" id="MDX6188382.1"/>
    </source>
</evidence>
<dbReference type="RefSeq" id="WP_230005111.1">
    <property type="nucleotide sequence ID" value="NZ_CP087134.1"/>
</dbReference>
<comment type="function">
    <text evidence="1">May be involved in the biogenesis of curli organelles.</text>
</comment>
<name>A0ABU4R716_9FLAO</name>
<evidence type="ECO:0000256" key="2">
    <source>
        <dbReference type="ARBA" id="ARBA00014024"/>
    </source>
</evidence>
<evidence type="ECO:0000256" key="1">
    <source>
        <dbReference type="ARBA" id="ARBA00003989"/>
    </source>
</evidence>
<organism evidence="4 5">
    <name type="scientific">Flavobacterium cupriresistens</name>
    <dbReference type="NCBI Taxonomy" id="2893885"/>
    <lineage>
        <taxon>Bacteria</taxon>
        <taxon>Pseudomonadati</taxon>
        <taxon>Bacteroidota</taxon>
        <taxon>Flavobacteriia</taxon>
        <taxon>Flavobacteriales</taxon>
        <taxon>Flavobacteriaceae</taxon>
        <taxon>Flavobacterium</taxon>
    </lineage>
</organism>
<keyword evidence="5" id="KW-1185">Reference proteome</keyword>
<comment type="caution">
    <text evidence="4">The sequence shown here is derived from an EMBL/GenBank/DDBJ whole genome shotgun (WGS) entry which is preliminary data.</text>
</comment>
<dbReference type="EMBL" id="JAWXVI010000002">
    <property type="protein sequence ID" value="MDX6188382.1"/>
    <property type="molecule type" value="Genomic_DNA"/>
</dbReference>
<gene>
    <name evidence="4" type="ORF">SGQ83_03395</name>
</gene>
<evidence type="ECO:0000256" key="3">
    <source>
        <dbReference type="ARBA" id="ARBA00022729"/>
    </source>
</evidence>
<sequence>MKVLPVDGFELRGIITDDTKTKIGKDFYDRYYYRYNDIGINAEKIVTIGEEYSFARNTSISITIDNEVIYEFLARPDDDFLDAVAEESVNATYAYFKEKEKQSKYFTQY</sequence>
<reference evidence="4 5" key="1">
    <citation type="submission" date="2023-11" db="EMBL/GenBank/DDBJ databases">
        <title>Unpublished Manusciprt.</title>
        <authorList>
            <person name="Saticioglu I.B."/>
            <person name="Ay H."/>
            <person name="Ajmi N."/>
            <person name="Altun S."/>
            <person name="Duman M."/>
        </authorList>
    </citation>
    <scope>NUCLEOTIDE SEQUENCE [LARGE SCALE GENOMIC DNA]</scope>
    <source>
        <strain evidence="4 5">Fl-318</strain>
    </source>
</reference>
<accession>A0ABU4R716</accession>